<comment type="caution">
    <text evidence="2">The sequence shown here is derived from an EMBL/GenBank/DDBJ whole genome shotgun (WGS) entry which is preliminary data.</text>
</comment>
<keyword evidence="1" id="KW-0812">Transmembrane</keyword>
<feature type="transmembrane region" description="Helical" evidence="1">
    <location>
        <begin position="45"/>
        <end position="64"/>
    </location>
</feature>
<keyword evidence="3" id="KW-1185">Reference proteome</keyword>
<dbReference type="AlphaFoldDB" id="A0A4V5ZXF7"/>
<proteinExistence type="predicted"/>
<name>A0A4V5ZXF7_STECR</name>
<feature type="transmembrane region" description="Helical" evidence="1">
    <location>
        <begin position="6"/>
        <end position="25"/>
    </location>
</feature>
<accession>A0A4V5ZXF7</accession>
<dbReference type="EMBL" id="AZBU02000012">
    <property type="protein sequence ID" value="TKR59675.1"/>
    <property type="molecule type" value="Genomic_DNA"/>
</dbReference>
<gene>
    <name evidence="2" type="ORF">L596_029313</name>
</gene>
<protein>
    <recommendedName>
        <fullName evidence="4">7TM GPCR serpentine receptor class x (Srx) domain-containing protein</fullName>
    </recommendedName>
</protein>
<keyword evidence="1" id="KW-0472">Membrane</keyword>
<evidence type="ECO:0000313" key="2">
    <source>
        <dbReference type="EMBL" id="TKR59675.1"/>
    </source>
</evidence>
<reference evidence="2 3" key="1">
    <citation type="journal article" date="2015" name="Genome Biol.">
        <title>Comparative genomics of Steinernema reveals deeply conserved gene regulatory networks.</title>
        <authorList>
            <person name="Dillman A.R."/>
            <person name="Macchietto M."/>
            <person name="Porter C.F."/>
            <person name="Rogers A."/>
            <person name="Williams B."/>
            <person name="Antoshechkin I."/>
            <person name="Lee M.M."/>
            <person name="Goodwin Z."/>
            <person name="Lu X."/>
            <person name="Lewis E.E."/>
            <person name="Goodrich-Blair H."/>
            <person name="Stock S.P."/>
            <person name="Adams B.J."/>
            <person name="Sternberg P.W."/>
            <person name="Mortazavi A."/>
        </authorList>
    </citation>
    <scope>NUCLEOTIDE SEQUENCE [LARGE SCALE GENOMIC DNA]</scope>
    <source>
        <strain evidence="2 3">ALL</strain>
    </source>
</reference>
<organism evidence="2 3">
    <name type="scientific">Steinernema carpocapsae</name>
    <name type="common">Entomopathogenic nematode</name>
    <dbReference type="NCBI Taxonomy" id="34508"/>
    <lineage>
        <taxon>Eukaryota</taxon>
        <taxon>Metazoa</taxon>
        <taxon>Ecdysozoa</taxon>
        <taxon>Nematoda</taxon>
        <taxon>Chromadorea</taxon>
        <taxon>Rhabditida</taxon>
        <taxon>Tylenchina</taxon>
        <taxon>Panagrolaimomorpha</taxon>
        <taxon>Strongyloidoidea</taxon>
        <taxon>Steinernematidae</taxon>
        <taxon>Steinernema</taxon>
    </lineage>
</organism>
<feature type="transmembrane region" description="Helical" evidence="1">
    <location>
        <begin position="76"/>
        <end position="96"/>
    </location>
</feature>
<reference evidence="2 3" key="2">
    <citation type="journal article" date="2019" name="G3 (Bethesda)">
        <title>Hybrid Assembly of the Genome of the Entomopathogenic Nematode Steinernema carpocapsae Identifies the X-Chromosome.</title>
        <authorList>
            <person name="Serra L."/>
            <person name="Macchietto M."/>
            <person name="Macias-Munoz A."/>
            <person name="McGill C.J."/>
            <person name="Rodriguez I.M."/>
            <person name="Rodriguez B."/>
            <person name="Murad R."/>
            <person name="Mortazavi A."/>
        </authorList>
    </citation>
    <scope>NUCLEOTIDE SEQUENCE [LARGE SCALE GENOMIC DNA]</scope>
    <source>
        <strain evidence="2 3">ALL</strain>
    </source>
</reference>
<evidence type="ECO:0000313" key="3">
    <source>
        <dbReference type="Proteomes" id="UP000298663"/>
    </source>
</evidence>
<sequence length="98" mass="10864">MGYLGSALELGAFFVSFLAANVILIKKLTYGVQFKISPVEIRLMVQGIFVVVPLAFVSVTGMWLSKELNSSVVFYSFWHVMAALIPAVHLLVWIAFNP</sequence>
<evidence type="ECO:0008006" key="4">
    <source>
        <dbReference type="Google" id="ProtNLM"/>
    </source>
</evidence>
<keyword evidence="1" id="KW-1133">Transmembrane helix</keyword>
<evidence type="ECO:0000256" key="1">
    <source>
        <dbReference type="SAM" id="Phobius"/>
    </source>
</evidence>
<dbReference type="Proteomes" id="UP000298663">
    <property type="component" value="Unassembled WGS sequence"/>
</dbReference>